<feature type="domain" description="Fructose-1-6-bisphosphatase class I N-terminal" evidence="13">
    <location>
        <begin position="27"/>
        <end position="113"/>
    </location>
</feature>
<gene>
    <name evidence="15" type="ORF">Esi_0142_0023</name>
</gene>
<evidence type="ECO:0000313" key="16">
    <source>
        <dbReference type="Proteomes" id="UP000002630"/>
    </source>
</evidence>
<dbReference type="OrthoDB" id="10256725at2759"/>
<dbReference type="AlphaFoldDB" id="D7FK80"/>
<dbReference type="EMBL" id="FN648013">
    <property type="protein sequence ID" value="CBJ29285.1"/>
    <property type="molecule type" value="Genomic_DNA"/>
</dbReference>
<evidence type="ECO:0000256" key="5">
    <source>
        <dbReference type="ARBA" id="ARBA00013093"/>
    </source>
</evidence>
<keyword evidence="9" id="KW-0460">Magnesium</keyword>
<name>D7FK80_ECTSI</name>
<dbReference type="InterPro" id="IPR020548">
    <property type="entry name" value="Fructose_bisphosphatase_AS"/>
</dbReference>
<dbReference type="GO" id="GO:0042132">
    <property type="term" value="F:fructose 1,6-bisphosphate 1-phosphatase activity"/>
    <property type="evidence" value="ECO:0007669"/>
    <property type="project" value="UniProtKB-EC"/>
</dbReference>
<keyword evidence="16" id="KW-1185">Reference proteome</keyword>
<dbReference type="InterPro" id="IPR033391">
    <property type="entry name" value="FBPase_N"/>
</dbReference>
<proteinExistence type="inferred from homology"/>
<dbReference type="EC" id="3.1.3.11" evidence="5"/>
<dbReference type="InterPro" id="IPR028343">
    <property type="entry name" value="FBPtase"/>
</dbReference>
<dbReference type="EMBL" id="FN649737">
    <property type="protein sequence ID" value="CBJ29285.1"/>
    <property type="molecule type" value="Genomic_DNA"/>
</dbReference>
<sequence>MASNPQDPDRVDQASTPTLSAFVMKSTGDQELAILMHSIALCCKSITRAVRKAGIAGLYGLAGTDNSSGDHVKKLDILSNDIMISALTESHMCAVLVSEENEDPIIIEDSKSDKAQNIYSCNEGNFDSWDEEIKRAVMGFKTESPPWAQRYVGSMVSDVHRTLLYGGLFLYPADKKSTKGKLRVLYEGFPMALIIEQAGGSASTGMFNGSIGRVLEITPKDIHERCPIIIGNPPFVERVLDEYKKA</sequence>
<evidence type="ECO:0000256" key="12">
    <source>
        <dbReference type="RuleBase" id="RU000508"/>
    </source>
</evidence>
<evidence type="ECO:0000256" key="7">
    <source>
        <dbReference type="ARBA" id="ARBA00022723"/>
    </source>
</evidence>
<keyword evidence="8 12" id="KW-0378">Hydrolase</keyword>
<dbReference type="PRINTS" id="PR00115">
    <property type="entry name" value="F16BPHPHTASE"/>
</dbReference>
<dbReference type="eggNOG" id="KOG1458">
    <property type="taxonomic scope" value="Eukaryota"/>
</dbReference>
<dbReference type="GO" id="GO:0046872">
    <property type="term" value="F:metal ion binding"/>
    <property type="evidence" value="ECO:0007669"/>
    <property type="project" value="UniProtKB-KW"/>
</dbReference>
<evidence type="ECO:0000256" key="11">
    <source>
        <dbReference type="ARBA" id="ARBA00040159"/>
    </source>
</evidence>
<keyword evidence="6" id="KW-0963">Cytoplasm</keyword>
<dbReference type="PANTHER" id="PTHR11556">
    <property type="entry name" value="FRUCTOSE-1,6-BISPHOSPHATASE-RELATED"/>
    <property type="match status" value="1"/>
</dbReference>
<dbReference type="GO" id="GO:0030388">
    <property type="term" value="P:fructose 1,6-bisphosphate metabolic process"/>
    <property type="evidence" value="ECO:0007669"/>
    <property type="project" value="TreeGrafter"/>
</dbReference>
<evidence type="ECO:0000256" key="3">
    <source>
        <dbReference type="ARBA" id="ARBA00004496"/>
    </source>
</evidence>
<reference evidence="15 16" key="1">
    <citation type="journal article" date="2010" name="Nature">
        <title>The Ectocarpus genome and the independent evolution of multicellularity in brown algae.</title>
        <authorList>
            <person name="Cock J.M."/>
            <person name="Sterck L."/>
            <person name="Rouze P."/>
            <person name="Scornet D."/>
            <person name="Allen A.E."/>
            <person name="Amoutzias G."/>
            <person name="Anthouard V."/>
            <person name="Artiguenave F."/>
            <person name="Aury J.M."/>
            <person name="Badger J.H."/>
            <person name="Beszteri B."/>
            <person name="Billiau K."/>
            <person name="Bonnet E."/>
            <person name="Bothwell J.H."/>
            <person name="Bowler C."/>
            <person name="Boyen C."/>
            <person name="Brownlee C."/>
            <person name="Carrano C.J."/>
            <person name="Charrier B."/>
            <person name="Cho G.Y."/>
            <person name="Coelho S.M."/>
            <person name="Collen J."/>
            <person name="Corre E."/>
            <person name="Da Silva C."/>
            <person name="Delage L."/>
            <person name="Delaroque N."/>
            <person name="Dittami S.M."/>
            <person name="Doulbeau S."/>
            <person name="Elias M."/>
            <person name="Farnham G."/>
            <person name="Gachon C.M."/>
            <person name="Gschloessl B."/>
            <person name="Heesch S."/>
            <person name="Jabbari K."/>
            <person name="Jubin C."/>
            <person name="Kawai H."/>
            <person name="Kimura K."/>
            <person name="Kloareg B."/>
            <person name="Kupper F.C."/>
            <person name="Lang D."/>
            <person name="Le Bail A."/>
            <person name="Leblanc C."/>
            <person name="Lerouge P."/>
            <person name="Lohr M."/>
            <person name="Lopez P.J."/>
            <person name="Martens C."/>
            <person name="Maumus F."/>
            <person name="Michel G."/>
            <person name="Miranda-Saavedra D."/>
            <person name="Morales J."/>
            <person name="Moreau H."/>
            <person name="Motomura T."/>
            <person name="Nagasato C."/>
            <person name="Napoli C.A."/>
            <person name="Nelson D.R."/>
            <person name="Nyvall-Collen P."/>
            <person name="Peters A.F."/>
            <person name="Pommier C."/>
            <person name="Potin P."/>
            <person name="Poulain J."/>
            <person name="Quesneville H."/>
            <person name="Read B."/>
            <person name="Rensing S.A."/>
            <person name="Ritter A."/>
            <person name="Rousvoal S."/>
            <person name="Samanta M."/>
            <person name="Samson G."/>
            <person name="Schroeder D.C."/>
            <person name="Segurens B."/>
            <person name="Strittmatter M."/>
            <person name="Tonon T."/>
            <person name="Tregear J.W."/>
            <person name="Valentin K."/>
            <person name="von Dassow P."/>
            <person name="Yamagishi T."/>
            <person name="Van de Peer Y."/>
            <person name="Wincker P."/>
        </authorList>
    </citation>
    <scope>NUCLEOTIDE SEQUENCE [LARGE SCALE GENOMIC DNA]</scope>
    <source>
        <strain evidence="16">Ec32 / CCAP1310/4</strain>
    </source>
</reference>
<dbReference type="Pfam" id="PF00316">
    <property type="entry name" value="FBPase"/>
    <property type="match status" value="1"/>
</dbReference>
<dbReference type="SUPFAM" id="SSF56655">
    <property type="entry name" value="Carbohydrate phosphatase"/>
    <property type="match status" value="1"/>
</dbReference>
<evidence type="ECO:0000256" key="1">
    <source>
        <dbReference type="ARBA" id="ARBA00001273"/>
    </source>
</evidence>
<evidence type="ECO:0000259" key="13">
    <source>
        <dbReference type="Pfam" id="PF00316"/>
    </source>
</evidence>
<evidence type="ECO:0000256" key="9">
    <source>
        <dbReference type="ARBA" id="ARBA00022842"/>
    </source>
</evidence>
<keyword evidence="10 12" id="KW-0119">Carbohydrate metabolism</keyword>
<comment type="subcellular location">
    <subcellularLocation>
        <location evidence="3">Cytoplasm</location>
    </subcellularLocation>
</comment>
<comment type="similarity">
    <text evidence="4 12">Belongs to the FBPase class 1 family.</text>
</comment>
<dbReference type="GO" id="GO:0005829">
    <property type="term" value="C:cytosol"/>
    <property type="evidence" value="ECO:0007669"/>
    <property type="project" value="TreeGrafter"/>
</dbReference>
<dbReference type="InParanoid" id="D7FK80"/>
<comment type="catalytic activity">
    <reaction evidence="1">
        <text>beta-D-fructose 1,6-bisphosphate + H2O = beta-D-fructose 6-phosphate + phosphate</text>
        <dbReference type="Rhea" id="RHEA:11064"/>
        <dbReference type="ChEBI" id="CHEBI:15377"/>
        <dbReference type="ChEBI" id="CHEBI:32966"/>
        <dbReference type="ChEBI" id="CHEBI:43474"/>
        <dbReference type="ChEBI" id="CHEBI:57634"/>
        <dbReference type="EC" id="3.1.3.11"/>
    </reaction>
</comment>
<dbReference type="STRING" id="2880.D7FK80"/>
<evidence type="ECO:0000259" key="14">
    <source>
        <dbReference type="Pfam" id="PF18913"/>
    </source>
</evidence>
<evidence type="ECO:0000313" key="15">
    <source>
        <dbReference type="EMBL" id="CBJ29285.1"/>
    </source>
</evidence>
<dbReference type="Gene3D" id="3.30.540.10">
    <property type="entry name" value="Fructose-1,6-Bisphosphatase, subunit A, domain 1"/>
    <property type="match status" value="1"/>
</dbReference>
<evidence type="ECO:0000256" key="6">
    <source>
        <dbReference type="ARBA" id="ARBA00022490"/>
    </source>
</evidence>
<dbReference type="PANTHER" id="PTHR11556:SF41">
    <property type="entry name" value="FRUCTOSE-1,6-BISPHOSPHATASE, CYTOSOLIC"/>
    <property type="match status" value="1"/>
</dbReference>
<dbReference type="Pfam" id="PF18913">
    <property type="entry name" value="FBPase_C"/>
    <property type="match status" value="1"/>
</dbReference>
<protein>
    <recommendedName>
        <fullName evidence="11">Fructose-1,6-bisphosphatase, cytosolic</fullName>
        <ecNumber evidence="5">3.1.3.11</ecNumber>
    </recommendedName>
</protein>
<accession>D7FK80</accession>
<dbReference type="GO" id="GO:0006000">
    <property type="term" value="P:fructose metabolic process"/>
    <property type="evidence" value="ECO:0007669"/>
    <property type="project" value="TreeGrafter"/>
</dbReference>
<evidence type="ECO:0000256" key="10">
    <source>
        <dbReference type="ARBA" id="ARBA00023277"/>
    </source>
</evidence>
<dbReference type="Proteomes" id="UP000002630">
    <property type="component" value="Linkage Group LG12"/>
</dbReference>
<comment type="cofactor">
    <cofactor evidence="2">
        <name>Mg(2+)</name>
        <dbReference type="ChEBI" id="CHEBI:18420"/>
    </cofactor>
</comment>
<dbReference type="InterPro" id="IPR044015">
    <property type="entry name" value="FBPase_C_dom"/>
</dbReference>
<dbReference type="PROSITE" id="PS00124">
    <property type="entry name" value="FBPASE"/>
    <property type="match status" value="1"/>
</dbReference>
<dbReference type="GO" id="GO:0005986">
    <property type="term" value="P:sucrose biosynthetic process"/>
    <property type="evidence" value="ECO:0007669"/>
    <property type="project" value="TreeGrafter"/>
</dbReference>
<dbReference type="GO" id="GO:0006094">
    <property type="term" value="P:gluconeogenesis"/>
    <property type="evidence" value="ECO:0007669"/>
    <property type="project" value="TreeGrafter"/>
</dbReference>
<keyword evidence="7" id="KW-0479">Metal-binding</keyword>
<dbReference type="InterPro" id="IPR000146">
    <property type="entry name" value="FBPase_class-1"/>
</dbReference>
<dbReference type="GO" id="GO:0006002">
    <property type="term" value="P:fructose 6-phosphate metabolic process"/>
    <property type="evidence" value="ECO:0007669"/>
    <property type="project" value="TreeGrafter"/>
</dbReference>
<feature type="domain" description="Fructose-1-6-bisphosphatase class 1 C-terminal" evidence="14">
    <location>
        <begin position="115"/>
        <end position="240"/>
    </location>
</feature>
<evidence type="ECO:0000256" key="8">
    <source>
        <dbReference type="ARBA" id="ARBA00022801"/>
    </source>
</evidence>
<evidence type="ECO:0000256" key="2">
    <source>
        <dbReference type="ARBA" id="ARBA00001946"/>
    </source>
</evidence>
<evidence type="ECO:0000256" key="4">
    <source>
        <dbReference type="ARBA" id="ARBA00010941"/>
    </source>
</evidence>
<dbReference type="Gene3D" id="3.40.190.80">
    <property type="match status" value="1"/>
</dbReference>
<organism evidence="15 16">
    <name type="scientific">Ectocarpus siliculosus</name>
    <name type="common">Brown alga</name>
    <name type="synonym">Conferva siliculosa</name>
    <dbReference type="NCBI Taxonomy" id="2880"/>
    <lineage>
        <taxon>Eukaryota</taxon>
        <taxon>Sar</taxon>
        <taxon>Stramenopiles</taxon>
        <taxon>Ochrophyta</taxon>
        <taxon>PX clade</taxon>
        <taxon>Phaeophyceae</taxon>
        <taxon>Ectocarpales</taxon>
        <taxon>Ectocarpaceae</taxon>
        <taxon>Ectocarpus</taxon>
    </lineage>
</organism>